<dbReference type="SUPFAM" id="SSF55729">
    <property type="entry name" value="Acyl-CoA N-acyltransferases (Nat)"/>
    <property type="match status" value="1"/>
</dbReference>
<dbReference type="Proteomes" id="UP000182360">
    <property type="component" value="Unassembled WGS sequence"/>
</dbReference>
<dbReference type="EMBL" id="FOFU01000002">
    <property type="protein sequence ID" value="SEQ13438.1"/>
    <property type="molecule type" value="Genomic_DNA"/>
</dbReference>
<organism evidence="3 4">
    <name type="scientific">Treponema bryantii</name>
    <dbReference type="NCBI Taxonomy" id="163"/>
    <lineage>
        <taxon>Bacteria</taxon>
        <taxon>Pseudomonadati</taxon>
        <taxon>Spirochaetota</taxon>
        <taxon>Spirochaetia</taxon>
        <taxon>Spirochaetales</taxon>
        <taxon>Treponemataceae</taxon>
        <taxon>Treponema</taxon>
    </lineage>
</organism>
<dbReference type="Gene3D" id="3.40.630.30">
    <property type="match status" value="1"/>
</dbReference>
<keyword evidence="1 3" id="KW-0808">Transferase</keyword>
<protein>
    <submittedName>
        <fullName evidence="3">Predicted N-acetyltransferase YhbS</fullName>
    </submittedName>
</protein>
<dbReference type="Pfam" id="PF00583">
    <property type="entry name" value="Acetyltransf_1"/>
    <property type="match status" value="1"/>
</dbReference>
<gene>
    <name evidence="3" type="ORF">SAMN04487977_102594</name>
</gene>
<dbReference type="CDD" id="cd04301">
    <property type="entry name" value="NAT_SF"/>
    <property type="match status" value="1"/>
</dbReference>
<reference evidence="3 4" key="1">
    <citation type="submission" date="2016-10" db="EMBL/GenBank/DDBJ databases">
        <authorList>
            <person name="de Groot N.N."/>
        </authorList>
    </citation>
    <scope>NUCLEOTIDE SEQUENCE [LARGE SCALE GENOMIC DNA]</scope>
    <source>
        <strain evidence="3 4">B25</strain>
    </source>
</reference>
<keyword evidence="4" id="KW-1185">Reference proteome</keyword>
<dbReference type="PANTHER" id="PTHR13947:SF37">
    <property type="entry name" value="LD18367P"/>
    <property type="match status" value="1"/>
</dbReference>
<sequence>MKDLIIRKLAIEDAPAICEISVEGLGYNCDLNLVQRKIQNLDLKREAVFVCELDGKVAGYIHVEHYDTLYFETMANILALSVKKEFQKLGVGKALLLEAENWAKENGIKMMRLNSGINRTNAHGFYEHLGYVSEKDQKRFIKNLF</sequence>
<dbReference type="PROSITE" id="PS51186">
    <property type="entry name" value="GNAT"/>
    <property type="match status" value="1"/>
</dbReference>
<evidence type="ECO:0000313" key="4">
    <source>
        <dbReference type="Proteomes" id="UP000182360"/>
    </source>
</evidence>
<feature type="domain" description="N-acetyltransferase" evidence="2">
    <location>
        <begin position="4"/>
        <end position="145"/>
    </location>
</feature>
<dbReference type="AlphaFoldDB" id="A0A1H9DL48"/>
<accession>A0A1H9DL48</accession>
<dbReference type="GO" id="GO:0008080">
    <property type="term" value="F:N-acetyltransferase activity"/>
    <property type="evidence" value="ECO:0007669"/>
    <property type="project" value="InterPro"/>
</dbReference>
<evidence type="ECO:0000259" key="2">
    <source>
        <dbReference type="PROSITE" id="PS51186"/>
    </source>
</evidence>
<dbReference type="InterPro" id="IPR016181">
    <property type="entry name" value="Acyl_CoA_acyltransferase"/>
</dbReference>
<dbReference type="PANTHER" id="PTHR13947">
    <property type="entry name" value="GNAT FAMILY N-ACETYLTRANSFERASE"/>
    <property type="match status" value="1"/>
</dbReference>
<evidence type="ECO:0000256" key="1">
    <source>
        <dbReference type="ARBA" id="ARBA00022679"/>
    </source>
</evidence>
<proteinExistence type="predicted"/>
<dbReference type="RefSeq" id="WP_218141032.1">
    <property type="nucleotide sequence ID" value="NZ_FOFU01000002.1"/>
</dbReference>
<dbReference type="InterPro" id="IPR050769">
    <property type="entry name" value="NAT_camello-type"/>
</dbReference>
<name>A0A1H9DL48_9SPIR</name>
<evidence type="ECO:0000313" key="3">
    <source>
        <dbReference type="EMBL" id="SEQ13438.1"/>
    </source>
</evidence>
<dbReference type="InterPro" id="IPR000182">
    <property type="entry name" value="GNAT_dom"/>
</dbReference>